<feature type="chain" id="PRO_5032448711" description="Venom protein" evidence="2">
    <location>
        <begin position="23"/>
        <end position="241"/>
    </location>
</feature>
<organism evidence="3 4">
    <name type="scientific">Aphidius gifuensis</name>
    <name type="common">Parasitoid wasp</name>
    <dbReference type="NCBI Taxonomy" id="684658"/>
    <lineage>
        <taxon>Eukaryota</taxon>
        <taxon>Metazoa</taxon>
        <taxon>Ecdysozoa</taxon>
        <taxon>Arthropoda</taxon>
        <taxon>Hexapoda</taxon>
        <taxon>Insecta</taxon>
        <taxon>Pterygota</taxon>
        <taxon>Neoptera</taxon>
        <taxon>Endopterygota</taxon>
        <taxon>Hymenoptera</taxon>
        <taxon>Apocrita</taxon>
        <taxon>Ichneumonoidea</taxon>
        <taxon>Braconidae</taxon>
        <taxon>Aphidiinae</taxon>
        <taxon>Aphidius</taxon>
    </lineage>
</organism>
<keyword evidence="4" id="KW-1185">Reference proteome</keyword>
<gene>
    <name evidence="3" type="ORF">HCN44_010503</name>
</gene>
<feature type="signal peptide" evidence="2">
    <location>
        <begin position="1"/>
        <end position="22"/>
    </location>
</feature>
<keyword evidence="2" id="KW-0732">Signal</keyword>
<sequence length="241" mass="27803">MKLPTINIIIVIGLNFLTSILASHHDHLGHYQKKYGSNELRSKPTKYSQEGETVIENKNVNIIVNVDPKDVAAELWKLIEEHIDVPLTRRSFTSNYIIEDLEKIVVPIIQPTRRSATSPFQLADALDRVTRRALNNNSNVNINASIDREILTRDIVTKMMKKLKIITNFTKKKNAMANKIHDNNDDDDNDDDDDANNAKEDLKENKKKLNRNSRRMQSNIRDDEYINFNLRILKSSLLDII</sequence>
<dbReference type="OrthoDB" id="7550839at2759"/>
<accession>A0A834XU72</accession>
<reference evidence="3 4" key="1">
    <citation type="submission" date="2020-08" db="EMBL/GenBank/DDBJ databases">
        <title>Aphidius gifuensis genome sequencing and assembly.</title>
        <authorList>
            <person name="Du Z."/>
        </authorList>
    </citation>
    <scope>NUCLEOTIDE SEQUENCE [LARGE SCALE GENOMIC DNA]</scope>
    <source>
        <strain evidence="3">YNYX2018</strain>
        <tissue evidence="3">Adults</tissue>
    </source>
</reference>
<name>A0A834XU72_APHGI</name>
<proteinExistence type="predicted"/>
<dbReference type="EMBL" id="JACMRX010000004">
    <property type="protein sequence ID" value="KAF7991702.1"/>
    <property type="molecule type" value="Genomic_DNA"/>
</dbReference>
<evidence type="ECO:0008006" key="5">
    <source>
        <dbReference type="Google" id="ProtNLM"/>
    </source>
</evidence>
<dbReference type="AlphaFoldDB" id="A0A834XU72"/>
<evidence type="ECO:0000256" key="2">
    <source>
        <dbReference type="SAM" id="SignalP"/>
    </source>
</evidence>
<evidence type="ECO:0000313" key="4">
    <source>
        <dbReference type="Proteomes" id="UP000639338"/>
    </source>
</evidence>
<evidence type="ECO:0000256" key="1">
    <source>
        <dbReference type="SAM" id="MobiDB-lite"/>
    </source>
</evidence>
<comment type="caution">
    <text evidence="3">The sequence shown here is derived from an EMBL/GenBank/DDBJ whole genome shotgun (WGS) entry which is preliminary data.</text>
</comment>
<protein>
    <recommendedName>
        <fullName evidence="5">Venom protein</fullName>
    </recommendedName>
</protein>
<feature type="region of interest" description="Disordered" evidence="1">
    <location>
        <begin position="180"/>
        <end position="215"/>
    </location>
</feature>
<feature type="compositionally biased region" description="Basic residues" evidence="1">
    <location>
        <begin position="205"/>
        <end position="214"/>
    </location>
</feature>
<evidence type="ECO:0000313" key="3">
    <source>
        <dbReference type="EMBL" id="KAF7991702.1"/>
    </source>
</evidence>
<dbReference type="Proteomes" id="UP000639338">
    <property type="component" value="Unassembled WGS sequence"/>
</dbReference>
<feature type="compositionally biased region" description="Acidic residues" evidence="1">
    <location>
        <begin position="184"/>
        <end position="195"/>
    </location>
</feature>